<organism evidence="2 3">
    <name type="scientific">Achromobacter spanius</name>
    <dbReference type="NCBI Taxonomy" id="217203"/>
    <lineage>
        <taxon>Bacteria</taxon>
        <taxon>Pseudomonadati</taxon>
        <taxon>Pseudomonadota</taxon>
        <taxon>Betaproteobacteria</taxon>
        <taxon>Burkholderiales</taxon>
        <taxon>Alcaligenaceae</taxon>
        <taxon>Achromobacter</taxon>
    </lineage>
</organism>
<accession>A0AAW3I4P1</accession>
<dbReference type="Proteomes" id="UP000037511">
    <property type="component" value="Unassembled WGS sequence"/>
</dbReference>
<sequence length="504" mass="55962">MAAVLLAGCSVQPKQFEAAENRDRAIDLIARSTANQEPILGAVDLYEAMARAIKYNLDVRVEMMGVALAQRELDLKHYDMLPKFVASLDYSGRDNYSGGASQSLLTGRTSLEPSTSSEKNVLQSNLQLSWDVLDFGLSYVRAKQAADRVNMAEERKRKVMNRLIEDVRTAYWRAVSAERLLGKIRELETATQTALDLAAEQDRLGLTAPLAPLSYQREMLGIRRDVQALGRELGVAKQQLAALMNLPPNTQYTIAMPPPMESKRSLVLPGIADDSAAWLQVAIENRPELREVAYQLRVNGQEDTAALLRSLPSLKLFGGVNASTNDLLYNSNWIGWGAVASWNLLNIFRLPAEKAQIKAEGDLLDQRQLALTTAVATQVEVSRARYALRQDELDTARRFYDVQARIEDQIDSGFKAEKLSRQSLIREQMNTLVARVRYDLALADLQNAYANVFASLGIDPVDTNMSTSDAVPTLAGKLRDMWTARDNFASNEQDARVAVVAPTR</sequence>
<proteinExistence type="inferred from homology"/>
<gene>
    <name evidence="2" type="ORF">AFM18_11055</name>
</gene>
<dbReference type="Gene3D" id="1.20.1600.10">
    <property type="entry name" value="Outer membrane efflux proteins (OEP)"/>
    <property type="match status" value="1"/>
</dbReference>
<dbReference type="InterPro" id="IPR010131">
    <property type="entry name" value="MdtP/NodT-like"/>
</dbReference>
<reference evidence="2 3" key="1">
    <citation type="submission" date="2015-07" db="EMBL/GenBank/DDBJ databases">
        <title>Draft genome of Achromobacter spanius.</title>
        <authorList>
            <person name="Wang X."/>
        </authorList>
    </citation>
    <scope>NUCLEOTIDE SEQUENCE [LARGE SCALE GENOMIC DNA]</scope>
    <source>
        <strain evidence="2 3">CGMCC9173</strain>
    </source>
</reference>
<dbReference type="PANTHER" id="PTHR30203">
    <property type="entry name" value="OUTER MEMBRANE CATION EFFLUX PROTEIN"/>
    <property type="match status" value="1"/>
</dbReference>
<evidence type="ECO:0000313" key="3">
    <source>
        <dbReference type="Proteomes" id="UP000037511"/>
    </source>
</evidence>
<dbReference type="PANTHER" id="PTHR30203:SF33">
    <property type="entry name" value="BLR4455 PROTEIN"/>
    <property type="match status" value="1"/>
</dbReference>
<comment type="caution">
    <text evidence="2">The sequence shown here is derived from an EMBL/GenBank/DDBJ whole genome shotgun (WGS) entry which is preliminary data.</text>
</comment>
<protein>
    <submittedName>
        <fullName evidence="2">Transporter</fullName>
    </submittedName>
</protein>
<evidence type="ECO:0000313" key="2">
    <source>
        <dbReference type="EMBL" id="KNE27785.1"/>
    </source>
</evidence>
<dbReference type="EMBL" id="LGVG01000011">
    <property type="protein sequence ID" value="KNE27785.1"/>
    <property type="molecule type" value="Genomic_DNA"/>
</dbReference>
<dbReference type="Pfam" id="PF02321">
    <property type="entry name" value="OEP"/>
    <property type="match status" value="1"/>
</dbReference>
<dbReference type="GO" id="GO:0015562">
    <property type="term" value="F:efflux transmembrane transporter activity"/>
    <property type="evidence" value="ECO:0007669"/>
    <property type="project" value="InterPro"/>
</dbReference>
<dbReference type="SUPFAM" id="SSF56954">
    <property type="entry name" value="Outer membrane efflux proteins (OEP)"/>
    <property type="match status" value="1"/>
</dbReference>
<dbReference type="AlphaFoldDB" id="A0AAW3I4P1"/>
<evidence type="ECO:0000256" key="1">
    <source>
        <dbReference type="ARBA" id="ARBA00007613"/>
    </source>
</evidence>
<comment type="similarity">
    <text evidence="1">Belongs to the outer membrane factor (OMF) (TC 1.B.17) family.</text>
</comment>
<dbReference type="InterPro" id="IPR003423">
    <property type="entry name" value="OMP_efflux"/>
</dbReference>
<name>A0AAW3I4P1_9BURK</name>